<protein>
    <submittedName>
        <fullName evidence="1">Uncharacterized protein</fullName>
    </submittedName>
</protein>
<evidence type="ECO:0000313" key="1">
    <source>
        <dbReference type="EMBL" id="CAI9760513.1"/>
    </source>
</evidence>
<dbReference type="PANTHER" id="PTHR46481:SF6">
    <property type="entry name" value="ZINC FINGER BED DOMAIN-CONTAINING PROTEIN RICESLEEPER 2-LIKE"/>
    <property type="match status" value="1"/>
</dbReference>
<name>A0AAD2DQ81_9LAMI</name>
<gene>
    <name evidence="1" type="ORF">FPE_LOCUS7943</name>
</gene>
<dbReference type="PANTHER" id="PTHR46481">
    <property type="entry name" value="ZINC FINGER BED DOMAIN-CONTAINING PROTEIN 4"/>
    <property type="match status" value="1"/>
</dbReference>
<dbReference type="Proteomes" id="UP000834106">
    <property type="component" value="Chromosome 4"/>
</dbReference>
<reference evidence="1" key="1">
    <citation type="submission" date="2023-05" db="EMBL/GenBank/DDBJ databases">
        <authorList>
            <person name="Huff M."/>
        </authorList>
    </citation>
    <scope>NUCLEOTIDE SEQUENCE</scope>
</reference>
<sequence>MNNSAIELDCMTIYRKEKQKVFEVIHHLDGRINLAVGIWGSPENSEHMCLTANYIDFDWRLQKKMLNFIKLDIYGNDAPHHVKEVSDGIRELFIEYSIGSTTLDKESARPGGSLDSTSNSSRDKLKGFDKFLYETSQNQNTTSDLDKFERSSDMWPRLVTYGARSNRLILEPFCSATLSGNKLTYPWYGLANLFSLSLQHVVVAEFLNVLLKFKSITFGCLRRASYGKWKWKQISFGLICLFGNFLKSNVNVD</sequence>
<dbReference type="EMBL" id="OU503039">
    <property type="protein sequence ID" value="CAI9760513.1"/>
    <property type="molecule type" value="Genomic_DNA"/>
</dbReference>
<organism evidence="1 2">
    <name type="scientific">Fraxinus pennsylvanica</name>
    <dbReference type="NCBI Taxonomy" id="56036"/>
    <lineage>
        <taxon>Eukaryota</taxon>
        <taxon>Viridiplantae</taxon>
        <taxon>Streptophyta</taxon>
        <taxon>Embryophyta</taxon>
        <taxon>Tracheophyta</taxon>
        <taxon>Spermatophyta</taxon>
        <taxon>Magnoliopsida</taxon>
        <taxon>eudicotyledons</taxon>
        <taxon>Gunneridae</taxon>
        <taxon>Pentapetalae</taxon>
        <taxon>asterids</taxon>
        <taxon>lamiids</taxon>
        <taxon>Lamiales</taxon>
        <taxon>Oleaceae</taxon>
        <taxon>Oleeae</taxon>
        <taxon>Fraxinus</taxon>
    </lineage>
</organism>
<proteinExistence type="predicted"/>
<dbReference type="AlphaFoldDB" id="A0AAD2DQ81"/>
<accession>A0AAD2DQ81</accession>
<dbReference type="InterPro" id="IPR052035">
    <property type="entry name" value="ZnF_BED_domain_contain"/>
</dbReference>
<evidence type="ECO:0000313" key="2">
    <source>
        <dbReference type="Proteomes" id="UP000834106"/>
    </source>
</evidence>
<keyword evidence="2" id="KW-1185">Reference proteome</keyword>